<evidence type="ECO:0000313" key="2">
    <source>
        <dbReference type="Proteomes" id="UP000657918"/>
    </source>
</evidence>
<accession>A0A835MIW5</accession>
<dbReference type="AlphaFoldDB" id="A0A835MIW5"/>
<proteinExistence type="predicted"/>
<dbReference type="Proteomes" id="UP000657918">
    <property type="component" value="Chromosome 16"/>
</dbReference>
<name>A0A835MIW5_9ROSI</name>
<keyword evidence="2" id="KW-1185">Reference proteome</keyword>
<dbReference type="EMBL" id="JADGMS010000016">
    <property type="protein sequence ID" value="KAF9665419.1"/>
    <property type="molecule type" value="Genomic_DNA"/>
</dbReference>
<sequence length="159" mass="17924">MGAPADFDLPFDFSDTGAFISGAETLEVLGAFSLAEQLGIASKREKAHTVKAKLMNCIAKELAIYNEIKMKCESSLCFTWRESKSTFLWLLRKEKHFSVAAALTTETCHTKIHYNSQGTVQTYFILWLRGPLAFETTLSFSNMSMRPVQMQKTPPQIEE</sequence>
<organism evidence="1 2">
    <name type="scientific">Salix dunnii</name>
    <dbReference type="NCBI Taxonomy" id="1413687"/>
    <lineage>
        <taxon>Eukaryota</taxon>
        <taxon>Viridiplantae</taxon>
        <taxon>Streptophyta</taxon>
        <taxon>Embryophyta</taxon>
        <taxon>Tracheophyta</taxon>
        <taxon>Spermatophyta</taxon>
        <taxon>Magnoliopsida</taxon>
        <taxon>eudicotyledons</taxon>
        <taxon>Gunneridae</taxon>
        <taxon>Pentapetalae</taxon>
        <taxon>rosids</taxon>
        <taxon>fabids</taxon>
        <taxon>Malpighiales</taxon>
        <taxon>Salicaceae</taxon>
        <taxon>Saliceae</taxon>
        <taxon>Salix</taxon>
    </lineage>
</organism>
<gene>
    <name evidence="1" type="ORF">SADUNF_Sadunf16G0120700</name>
</gene>
<evidence type="ECO:0000313" key="1">
    <source>
        <dbReference type="EMBL" id="KAF9665419.1"/>
    </source>
</evidence>
<protein>
    <submittedName>
        <fullName evidence="1">Uncharacterized protein</fullName>
    </submittedName>
</protein>
<comment type="caution">
    <text evidence="1">The sequence shown here is derived from an EMBL/GenBank/DDBJ whole genome shotgun (WGS) entry which is preliminary data.</text>
</comment>
<reference evidence="1 2" key="1">
    <citation type="submission" date="2020-10" db="EMBL/GenBank/DDBJ databases">
        <title>Plant Genome Project.</title>
        <authorList>
            <person name="Zhang R.-G."/>
        </authorList>
    </citation>
    <scope>NUCLEOTIDE SEQUENCE [LARGE SCALE GENOMIC DNA]</scope>
    <source>
        <strain evidence="1">FAFU-HL-1</strain>
        <tissue evidence="1">Leaf</tissue>
    </source>
</reference>